<dbReference type="Proteomes" id="UP000829196">
    <property type="component" value="Unassembled WGS sequence"/>
</dbReference>
<feature type="region of interest" description="Disordered" evidence="1">
    <location>
        <begin position="250"/>
        <end position="295"/>
    </location>
</feature>
<feature type="compositionally biased region" description="Polar residues" evidence="1">
    <location>
        <begin position="267"/>
        <end position="276"/>
    </location>
</feature>
<comment type="caution">
    <text evidence="3">The sequence shown here is derived from an EMBL/GenBank/DDBJ whole genome shotgun (WGS) entry which is preliminary data.</text>
</comment>
<keyword evidence="4" id="KW-1185">Reference proteome</keyword>
<gene>
    <name evidence="3" type="ORF">KFK09_003671</name>
</gene>
<dbReference type="OrthoDB" id="10422975at2759"/>
<feature type="transmembrane region" description="Helical" evidence="2">
    <location>
        <begin position="79"/>
        <end position="98"/>
    </location>
</feature>
<sequence>MDPKGKKVESATNFSMTSENMKKFADMVAQMVSDKLAKRSGRSIKKSGESSRTRTVNLLVLLLELIIVLLEPFPLLSKLFVLCILMYIQAMKALYYLIIGLGWYPGVDAGAGTGRSPRFTLNSCSSSFASSYPLCYERGCDGGAEASTSLDEFLTGALAQVPWPPDTSDKAATFGTQPAAKFAGTTGNIPALQSEPGAEAGTSSSFAKFVVGNILAQVALPPELCYEAIPLRTRPADKKVENLGTISALQSEPGAEVETSEIFSMPVASQSESGKTPESPPPASPPLPPLQGLEE</sequence>
<keyword evidence="2" id="KW-0472">Membrane</keyword>
<proteinExistence type="predicted"/>
<feature type="compositionally biased region" description="Pro residues" evidence="1">
    <location>
        <begin position="278"/>
        <end position="289"/>
    </location>
</feature>
<keyword evidence="2" id="KW-0812">Transmembrane</keyword>
<evidence type="ECO:0000313" key="4">
    <source>
        <dbReference type="Proteomes" id="UP000829196"/>
    </source>
</evidence>
<evidence type="ECO:0000256" key="1">
    <source>
        <dbReference type="SAM" id="MobiDB-lite"/>
    </source>
</evidence>
<accession>A0A8T3C376</accession>
<keyword evidence="2" id="KW-1133">Transmembrane helix</keyword>
<organism evidence="3 4">
    <name type="scientific">Dendrobium nobile</name>
    <name type="common">Orchid</name>
    <dbReference type="NCBI Taxonomy" id="94219"/>
    <lineage>
        <taxon>Eukaryota</taxon>
        <taxon>Viridiplantae</taxon>
        <taxon>Streptophyta</taxon>
        <taxon>Embryophyta</taxon>
        <taxon>Tracheophyta</taxon>
        <taxon>Spermatophyta</taxon>
        <taxon>Magnoliopsida</taxon>
        <taxon>Liliopsida</taxon>
        <taxon>Asparagales</taxon>
        <taxon>Orchidaceae</taxon>
        <taxon>Epidendroideae</taxon>
        <taxon>Malaxideae</taxon>
        <taxon>Dendrobiinae</taxon>
        <taxon>Dendrobium</taxon>
    </lineage>
</organism>
<dbReference type="EMBL" id="JAGYWB010000004">
    <property type="protein sequence ID" value="KAI0524305.1"/>
    <property type="molecule type" value="Genomic_DNA"/>
</dbReference>
<evidence type="ECO:0000256" key="2">
    <source>
        <dbReference type="SAM" id="Phobius"/>
    </source>
</evidence>
<reference evidence="3" key="1">
    <citation type="journal article" date="2022" name="Front. Genet.">
        <title>Chromosome-Scale Assembly of the Dendrobium nobile Genome Provides Insights Into the Molecular Mechanism of the Biosynthesis of the Medicinal Active Ingredient of Dendrobium.</title>
        <authorList>
            <person name="Xu Q."/>
            <person name="Niu S.-C."/>
            <person name="Li K.-L."/>
            <person name="Zheng P.-J."/>
            <person name="Zhang X.-J."/>
            <person name="Jia Y."/>
            <person name="Liu Y."/>
            <person name="Niu Y.-X."/>
            <person name="Yu L.-H."/>
            <person name="Chen D.-F."/>
            <person name="Zhang G.-Q."/>
        </authorList>
    </citation>
    <scope>NUCLEOTIDE SEQUENCE</scope>
    <source>
        <tissue evidence="3">Leaf</tissue>
    </source>
</reference>
<evidence type="ECO:0000313" key="3">
    <source>
        <dbReference type="EMBL" id="KAI0524305.1"/>
    </source>
</evidence>
<dbReference type="AlphaFoldDB" id="A0A8T3C376"/>
<name>A0A8T3C376_DENNO</name>
<protein>
    <submittedName>
        <fullName evidence="3">Uncharacterized protein</fullName>
    </submittedName>
</protein>
<feature type="transmembrane region" description="Helical" evidence="2">
    <location>
        <begin position="55"/>
        <end position="73"/>
    </location>
</feature>